<dbReference type="GO" id="GO:0005524">
    <property type="term" value="F:ATP binding"/>
    <property type="evidence" value="ECO:0007669"/>
    <property type="project" value="UniProtKB-KW"/>
</dbReference>
<dbReference type="InterPro" id="IPR002078">
    <property type="entry name" value="Sigma_54_int"/>
</dbReference>
<dbReference type="PATRIC" id="fig|1304284.3.peg.2664"/>
<dbReference type="SMART" id="SM00382">
    <property type="entry name" value="AAA"/>
    <property type="match status" value="1"/>
</dbReference>
<dbReference type="PROSITE" id="PS00676">
    <property type="entry name" value="SIGMA54_INTERACT_2"/>
    <property type="match status" value="1"/>
</dbReference>
<gene>
    <name evidence="5" type="ORF">L21TH_2712</name>
</gene>
<feature type="domain" description="PAS" evidence="4">
    <location>
        <begin position="213"/>
        <end position="265"/>
    </location>
</feature>
<dbReference type="CDD" id="cd00130">
    <property type="entry name" value="PAS"/>
    <property type="match status" value="1"/>
</dbReference>
<dbReference type="EMBL" id="ARZA01000287">
    <property type="protein sequence ID" value="EOC99248.1"/>
    <property type="molecule type" value="Genomic_DNA"/>
</dbReference>
<dbReference type="Pfam" id="PF00158">
    <property type="entry name" value="Sigma54_activat"/>
    <property type="match status" value="1"/>
</dbReference>
<organism evidence="5 6">
    <name type="scientific">Caldisalinibacter kiritimatiensis</name>
    <dbReference type="NCBI Taxonomy" id="1304284"/>
    <lineage>
        <taxon>Bacteria</taxon>
        <taxon>Bacillati</taxon>
        <taxon>Bacillota</taxon>
        <taxon>Tissierellia</taxon>
        <taxon>Tissierellales</taxon>
        <taxon>Thermohalobacteraceae</taxon>
        <taxon>Caldisalinibacter</taxon>
    </lineage>
</organism>
<dbReference type="SMART" id="SM00091">
    <property type="entry name" value="PAS"/>
    <property type="match status" value="1"/>
</dbReference>
<evidence type="ECO:0000313" key="5">
    <source>
        <dbReference type="EMBL" id="EOC99248.1"/>
    </source>
</evidence>
<keyword evidence="6" id="KW-1185">Reference proteome</keyword>
<dbReference type="PROSITE" id="PS00675">
    <property type="entry name" value="SIGMA54_INTERACT_1"/>
    <property type="match status" value="1"/>
</dbReference>
<dbReference type="CDD" id="cd00009">
    <property type="entry name" value="AAA"/>
    <property type="match status" value="1"/>
</dbReference>
<keyword evidence="2" id="KW-0067">ATP-binding</keyword>
<dbReference type="Gene3D" id="3.40.50.300">
    <property type="entry name" value="P-loop containing nucleotide triphosphate hydrolases"/>
    <property type="match status" value="1"/>
</dbReference>
<dbReference type="SUPFAM" id="SSF52540">
    <property type="entry name" value="P-loop containing nucleoside triphosphate hydrolases"/>
    <property type="match status" value="1"/>
</dbReference>
<evidence type="ECO:0000259" key="4">
    <source>
        <dbReference type="PROSITE" id="PS50112"/>
    </source>
</evidence>
<sequence>MGMKSITLVTGSEMTRKVLVAQLKEYLYDIADIKSYAIDEGIDHVISDELVILSSYLVKEELIEANLLDTNCEMIVSERTLSYDHIDQIVLLPRNTEVLFVNDVKETVYEGIEILKDLGIDYIKYIPYYPGKKEPVKKVDIAITPGEADKVPKFVKKVYDIGPRLMDFITITKILNKLGILDQKAGQFSQKYLQKIIDMSKRIALSTNEISDLNEHLSLVINGLNDGLLVYDVNGIISVFNENLKKILNLAYPKVIGRSIKDVIYNKKLLTFLMNKELEEERVIDIDGVEVVVNKFQLPENNSIVATFKNAKETIEKSNKLRRELINRGYFAKYSFDDIIGKSFKINRVKGIAKKLAKSDLTILIEGESGTGKELFASAIHNESRRKQGPFLAVNFSALPDELIESELFGYEEGAFTGAKKGGKAGLFEQADGGTIFLDEIGDISMKVQTRLLRVLQEKEVMRIGGTEIKSVDVRVIAATNKDLVNMVNERKFREDLYYRLKMGYLKIPPLRERKEDLIELMNYFIKIETTENIKISDEVIKELLKYDWYGNVRELKNTLSYMLAVREGNTLTLKDIPDRGFFKRELKDIQRDSILNQEELTDELKFILEKIYQFSKKGEIVGREKLAKETKYTKYEMTKYQMRSRLNKLERMGLIIKKKGKHGTILSNKGEEVIMGLMT</sequence>
<dbReference type="Gene3D" id="1.10.8.60">
    <property type="match status" value="1"/>
</dbReference>
<dbReference type="eggNOG" id="COG3829">
    <property type="taxonomic scope" value="Bacteria"/>
</dbReference>
<evidence type="ECO:0000256" key="2">
    <source>
        <dbReference type="ARBA" id="ARBA00022840"/>
    </source>
</evidence>
<reference evidence="5 6" key="1">
    <citation type="journal article" date="2015" name="Geomicrobiol. J.">
        <title>Caldisalinibacter kiritimatiensis gen. nov., sp. nov., a moderately thermohalophilic thiosulfate-reducing bacterium from a hypersaline microbial mat.</title>
        <authorList>
            <person name="Ben Hania W."/>
            <person name="Joseph M."/>
            <person name="Fiebig A."/>
            <person name="Bunk B."/>
            <person name="Klenk H.-P."/>
            <person name="Fardeau M.-L."/>
            <person name="Spring S."/>
        </authorList>
    </citation>
    <scope>NUCLEOTIDE SEQUENCE [LARGE SCALE GENOMIC DNA]</scope>
    <source>
        <strain evidence="5 6">L21-TH-D2</strain>
    </source>
</reference>
<evidence type="ECO:0000313" key="6">
    <source>
        <dbReference type="Proteomes" id="UP000013378"/>
    </source>
</evidence>
<name>R1CRA6_9FIRM</name>
<dbReference type="PANTHER" id="PTHR32071:SF57">
    <property type="entry name" value="C4-DICARBOXYLATE TRANSPORT TRANSCRIPTIONAL REGULATORY PROTEIN DCTD"/>
    <property type="match status" value="1"/>
</dbReference>
<dbReference type="InterPro" id="IPR013767">
    <property type="entry name" value="PAS_fold"/>
</dbReference>
<dbReference type="PROSITE" id="PS50112">
    <property type="entry name" value="PAS"/>
    <property type="match status" value="1"/>
</dbReference>
<accession>R1CRA6</accession>
<proteinExistence type="predicted"/>
<dbReference type="PROSITE" id="PS50045">
    <property type="entry name" value="SIGMA54_INTERACT_4"/>
    <property type="match status" value="1"/>
</dbReference>
<dbReference type="InterPro" id="IPR025943">
    <property type="entry name" value="Sigma_54_int_dom_ATP-bd_2"/>
</dbReference>
<dbReference type="Gene3D" id="1.10.10.10">
    <property type="entry name" value="Winged helix-like DNA-binding domain superfamily/Winged helix DNA-binding domain"/>
    <property type="match status" value="1"/>
</dbReference>
<dbReference type="InterPro" id="IPR025662">
    <property type="entry name" value="Sigma_54_int_dom_ATP-bd_1"/>
</dbReference>
<protein>
    <submittedName>
        <fullName evidence="5">Transcriptional regulator BkdR of isoleucine and valine catabolism operon</fullName>
    </submittedName>
</protein>
<dbReference type="SUPFAM" id="SSF55785">
    <property type="entry name" value="PYP-like sensor domain (PAS domain)"/>
    <property type="match status" value="1"/>
</dbReference>
<dbReference type="FunFam" id="3.40.50.300:FF:000006">
    <property type="entry name" value="DNA-binding transcriptional regulator NtrC"/>
    <property type="match status" value="1"/>
</dbReference>
<keyword evidence="1" id="KW-0547">Nucleotide-binding</keyword>
<feature type="domain" description="Sigma-54 factor interaction" evidence="3">
    <location>
        <begin position="339"/>
        <end position="565"/>
    </location>
</feature>
<evidence type="ECO:0000259" key="3">
    <source>
        <dbReference type="PROSITE" id="PS50045"/>
    </source>
</evidence>
<dbReference type="InterPro" id="IPR035965">
    <property type="entry name" value="PAS-like_dom_sf"/>
</dbReference>
<dbReference type="PANTHER" id="PTHR32071">
    <property type="entry name" value="TRANSCRIPTIONAL REGULATORY PROTEIN"/>
    <property type="match status" value="1"/>
</dbReference>
<dbReference type="InterPro" id="IPR013668">
    <property type="entry name" value="RNase_R_HTH_12"/>
</dbReference>
<dbReference type="InterPro" id="IPR000014">
    <property type="entry name" value="PAS"/>
</dbReference>
<dbReference type="AlphaFoldDB" id="R1CRA6"/>
<dbReference type="InterPro" id="IPR027417">
    <property type="entry name" value="P-loop_NTPase"/>
</dbReference>
<dbReference type="InterPro" id="IPR036388">
    <property type="entry name" value="WH-like_DNA-bd_sf"/>
</dbReference>
<dbReference type="Proteomes" id="UP000013378">
    <property type="component" value="Unassembled WGS sequence"/>
</dbReference>
<dbReference type="Pfam" id="PF00989">
    <property type="entry name" value="PAS"/>
    <property type="match status" value="1"/>
</dbReference>
<dbReference type="InterPro" id="IPR003593">
    <property type="entry name" value="AAA+_ATPase"/>
</dbReference>
<dbReference type="STRING" id="1304284.L21TH_2712"/>
<comment type="caution">
    <text evidence="5">The sequence shown here is derived from an EMBL/GenBank/DDBJ whole genome shotgun (WGS) entry which is preliminary data.</text>
</comment>
<dbReference type="Pfam" id="PF25601">
    <property type="entry name" value="AAA_lid_14"/>
    <property type="match status" value="1"/>
</dbReference>
<evidence type="ECO:0000256" key="1">
    <source>
        <dbReference type="ARBA" id="ARBA00022741"/>
    </source>
</evidence>
<dbReference type="Gene3D" id="3.30.450.20">
    <property type="entry name" value="PAS domain"/>
    <property type="match status" value="1"/>
</dbReference>
<dbReference type="Pfam" id="PF08461">
    <property type="entry name" value="WHD_RNase_R"/>
    <property type="match status" value="1"/>
</dbReference>
<dbReference type="InterPro" id="IPR058031">
    <property type="entry name" value="AAA_lid_NorR"/>
</dbReference>
<dbReference type="GO" id="GO:0006355">
    <property type="term" value="P:regulation of DNA-templated transcription"/>
    <property type="evidence" value="ECO:0007669"/>
    <property type="project" value="InterPro"/>
</dbReference>